<evidence type="ECO:0000256" key="3">
    <source>
        <dbReference type="ARBA" id="ARBA00007401"/>
    </source>
</evidence>
<keyword evidence="7" id="KW-0106">Calcium</keyword>
<dbReference type="InterPro" id="IPR023230">
    <property type="entry name" value="Glyco_hydro_2_CS"/>
</dbReference>
<dbReference type="PRINTS" id="PR00132">
    <property type="entry name" value="GLHYDRLASE2"/>
</dbReference>
<dbReference type="OrthoDB" id="9801077at2"/>
<dbReference type="Pfam" id="PF02929">
    <property type="entry name" value="Bgal_small_N"/>
    <property type="match status" value="1"/>
</dbReference>
<dbReference type="InterPro" id="IPR006102">
    <property type="entry name" value="Ig-like_GH2"/>
</dbReference>
<dbReference type="PANTHER" id="PTHR46323">
    <property type="entry name" value="BETA-GALACTOSIDASE"/>
    <property type="match status" value="1"/>
</dbReference>
<dbReference type="InterPro" id="IPR050347">
    <property type="entry name" value="Bact_Beta-galactosidase"/>
</dbReference>
<evidence type="ECO:0000256" key="9">
    <source>
        <dbReference type="ARBA" id="ARBA00032230"/>
    </source>
</evidence>
<keyword evidence="14" id="KW-1185">Reference proteome</keyword>
<organism evidence="13 14">
    <name type="scientific">Chitinophaga dinghuensis</name>
    <dbReference type="NCBI Taxonomy" id="1539050"/>
    <lineage>
        <taxon>Bacteria</taxon>
        <taxon>Pseudomonadati</taxon>
        <taxon>Bacteroidota</taxon>
        <taxon>Chitinophagia</taxon>
        <taxon>Chitinophagales</taxon>
        <taxon>Chitinophagaceae</taxon>
        <taxon>Chitinophaga</taxon>
    </lineage>
</organism>
<evidence type="ECO:0000313" key="14">
    <source>
        <dbReference type="Proteomes" id="UP000249819"/>
    </source>
</evidence>
<dbReference type="Gene3D" id="3.20.20.80">
    <property type="entry name" value="Glycosidases"/>
    <property type="match status" value="1"/>
</dbReference>
<evidence type="ECO:0000259" key="12">
    <source>
        <dbReference type="SMART" id="SM01038"/>
    </source>
</evidence>
<feature type="chain" id="PRO_5016448223" description="Beta-galactosidase" evidence="11">
    <location>
        <begin position="23"/>
        <end position="1028"/>
    </location>
</feature>
<dbReference type="SUPFAM" id="SSF49303">
    <property type="entry name" value="beta-Galactosidase/glucuronidase domain"/>
    <property type="match status" value="2"/>
</dbReference>
<dbReference type="InterPro" id="IPR011013">
    <property type="entry name" value="Gal_mutarotase_sf_dom"/>
</dbReference>
<feature type="signal peptide" evidence="11">
    <location>
        <begin position="1"/>
        <end position="22"/>
    </location>
</feature>
<dbReference type="Pfam" id="PF00703">
    <property type="entry name" value="Glyco_hydro_2"/>
    <property type="match status" value="1"/>
</dbReference>
<dbReference type="InterPro" id="IPR013783">
    <property type="entry name" value="Ig-like_fold"/>
</dbReference>
<evidence type="ECO:0000313" key="13">
    <source>
        <dbReference type="EMBL" id="RAJ79354.1"/>
    </source>
</evidence>
<comment type="cofactor">
    <cofactor evidence="2">
        <name>Ca(2+)</name>
        <dbReference type="ChEBI" id="CHEBI:29108"/>
    </cofactor>
</comment>
<evidence type="ECO:0000256" key="10">
    <source>
        <dbReference type="RuleBase" id="RU361154"/>
    </source>
</evidence>
<name>A0A327VWZ4_9BACT</name>
<comment type="similarity">
    <text evidence="3 10">Belongs to the glycosyl hydrolase 2 family.</text>
</comment>
<dbReference type="InterPro" id="IPR036156">
    <property type="entry name" value="Beta-gal/glucu_dom_sf"/>
</dbReference>
<evidence type="ECO:0000256" key="4">
    <source>
        <dbReference type="ARBA" id="ARBA00011245"/>
    </source>
</evidence>
<dbReference type="PANTHER" id="PTHR46323:SF2">
    <property type="entry name" value="BETA-GALACTOSIDASE"/>
    <property type="match status" value="1"/>
</dbReference>
<dbReference type="EMBL" id="QLMA01000006">
    <property type="protein sequence ID" value="RAJ79354.1"/>
    <property type="molecule type" value="Genomic_DNA"/>
</dbReference>
<protein>
    <recommendedName>
        <fullName evidence="5 10">Beta-galactosidase</fullName>
        <ecNumber evidence="5 10">3.2.1.23</ecNumber>
    </recommendedName>
    <alternativeName>
        <fullName evidence="9 10">Lactase</fullName>
    </alternativeName>
</protein>
<feature type="domain" description="Beta galactosidase small chain/" evidence="12">
    <location>
        <begin position="748"/>
        <end position="1024"/>
    </location>
</feature>
<dbReference type="InterPro" id="IPR006103">
    <property type="entry name" value="Glyco_hydro_2_cat"/>
</dbReference>
<dbReference type="SUPFAM" id="SSF51445">
    <property type="entry name" value="(Trans)glycosidases"/>
    <property type="match status" value="1"/>
</dbReference>
<dbReference type="InterPro" id="IPR032312">
    <property type="entry name" value="LacZ_4"/>
</dbReference>
<dbReference type="AlphaFoldDB" id="A0A327VWZ4"/>
<dbReference type="GO" id="GO:0009341">
    <property type="term" value="C:beta-galactosidase complex"/>
    <property type="evidence" value="ECO:0007669"/>
    <property type="project" value="InterPro"/>
</dbReference>
<gene>
    <name evidence="13" type="ORF">CLV59_106415</name>
</gene>
<dbReference type="GO" id="GO:0005990">
    <property type="term" value="P:lactose catabolic process"/>
    <property type="evidence" value="ECO:0007669"/>
    <property type="project" value="TreeGrafter"/>
</dbReference>
<evidence type="ECO:0000256" key="8">
    <source>
        <dbReference type="ARBA" id="ARBA00023295"/>
    </source>
</evidence>
<dbReference type="SUPFAM" id="SSF49785">
    <property type="entry name" value="Galactose-binding domain-like"/>
    <property type="match status" value="1"/>
</dbReference>
<comment type="catalytic activity">
    <reaction evidence="1 10">
        <text>Hydrolysis of terminal non-reducing beta-D-galactose residues in beta-D-galactosides.</text>
        <dbReference type="EC" id="3.2.1.23"/>
    </reaction>
</comment>
<dbReference type="InterPro" id="IPR017853">
    <property type="entry name" value="GH"/>
</dbReference>
<evidence type="ECO:0000256" key="5">
    <source>
        <dbReference type="ARBA" id="ARBA00012756"/>
    </source>
</evidence>
<reference evidence="13 14" key="1">
    <citation type="submission" date="2018-06" db="EMBL/GenBank/DDBJ databases">
        <title>Genomic Encyclopedia of Archaeal and Bacterial Type Strains, Phase II (KMG-II): from individual species to whole genera.</title>
        <authorList>
            <person name="Goeker M."/>
        </authorList>
    </citation>
    <scope>NUCLEOTIDE SEQUENCE [LARGE SCALE GENOMIC DNA]</scope>
    <source>
        <strain evidence="13 14">DSM 29821</strain>
    </source>
</reference>
<dbReference type="GO" id="GO:0030246">
    <property type="term" value="F:carbohydrate binding"/>
    <property type="evidence" value="ECO:0007669"/>
    <property type="project" value="InterPro"/>
</dbReference>
<dbReference type="GO" id="GO:0004565">
    <property type="term" value="F:beta-galactosidase activity"/>
    <property type="evidence" value="ECO:0007669"/>
    <property type="project" value="UniProtKB-EC"/>
</dbReference>
<dbReference type="InterPro" id="IPR014718">
    <property type="entry name" value="GH-type_carb-bd"/>
</dbReference>
<keyword evidence="8 10" id="KW-0326">Glycosidase</keyword>
<evidence type="ECO:0000256" key="11">
    <source>
        <dbReference type="SAM" id="SignalP"/>
    </source>
</evidence>
<dbReference type="Gene3D" id="2.60.40.10">
    <property type="entry name" value="Immunoglobulins"/>
    <property type="match status" value="2"/>
</dbReference>
<dbReference type="Proteomes" id="UP000249819">
    <property type="component" value="Unassembled WGS sequence"/>
</dbReference>
<sequence>MMKYSIGWIVALLFFLKTSAQQNPQPWCNPKVQTENALAPHAWFIPAVSETAALQNAPSPFLISLDGIWKFRLDSAPAARPQNFFADNFDVSNWKDIKVPAHWQTEGFDRFIFTDVEYPIPVNPPYPPENNNPIGSYRRNFTIPDNWKERNVILHFGAVNSFFFCWVNGKYVGLGKDSKTATEFDITRFLRKGQNTVAVQVFRFSDATYLEGQDMWKLSGIERSVQLIARPKIAVQDFFVKAGLDSTYTNGLLNLDVAFNTAAEGGYIQAKLLDEKNTEIWKQQLALNGNEKYHFTAAVSKVKSWNAENPCLYNLLISYYDKNGRLVEAIRHKTGFRTVEIRNGLLLVNGVAVKIKGVNRHEHNMYTGKVINKEGMLEDIKVMKQYNINAVRSSHYPNSPDWYALCDEYGLYIVDEANIECDGMSFSPLKTLSDKPEWKDAYMHRTRRMFETDKNHCSIIVWSLGNESEFGENFIATYQYLKGIDNTRPVQYEAAGRNEYTDIVCPMYKSPSIMLEYVKRWNTRPFIQCEYAHMMGNGGGNLKDYWDLIYRHQQLQGGFIWDFSDQTFKKKDKNGRDIWAYGRDMGQVGLTSDTSYCADGLFAADRTPHPQAFELKKVIQPATFETVPLSPNQLRIINRLDFTNLDQYQFSWYIRSNGETIAKGPLEVGAIAPHGERTVSLTLPALKAKPGTTYFLTVEMRTKVATAAVPADHLLAWEQFELPSPLQESTAPVVEKKVNIHKEADQIIVTGEDFELAFNNHTGWLSAYTWKQQPIMQSPLEPHFWRAPTDNDIGNSQQIRCEVWRDAIQSARLDSMTVTPEGPYSVTIRTWHSLPTVKATYLAVYTITGEGAVQVQVAMKTGKETMPELPRFGMRTILRGEFDNVAWLGRGPFDNYPDRHTAAAVDLYRMKADQLFHPYPRAQESGYRTGVRWMSLTNNQGIGLVAKGTPQICTGVLHFNMNHMEFDRDAAENNHGGSMVNEDLVWWNIDYKQSGVGGDNSWGATPHAEFMLPYQDYNYSFILSPAIK</sequence>
<evidence type="ECO:0000256" key="1">
    <source>
        <dbReference type="ARBA" id="ARBA00001412"/>
    </source>
</evidence>
<evidence type="ECO:0000256" key="6">
    <source>
        <dbReference type="ARBA" id="ARBA00022801"/>
    </source>
</evidence>
<dbReference type="InterPro" id="IPR008979">
    <property type="entry name" value="Galactose-bd-like_sf"/>
</dbReference>
<evidence type="ECO:0000256" key="2">
    <source>
        <dbReference type="ARBA" id="ARBA00001913"/>
    </source>
</evidence>
<keyword evidence="11" id="KW-0732">Signal</keyword>
<dbReference type="Gene3D" id="2.60.120.260">
    <property type="entry name" value="Galactose-binding domain-like"/>
    <property type="match status" value="1"/>
</dbReference>
<keyword evidence="6 10" id="KW-0378">Hydrolase</keyword>
<proteinExistence type="inferred from homology"/>
<dbReference type="InterPro" id="IPR006101">
    <property type="entry name" value="Glyco_hydro_2"/>
</dbReference>
<dbReference type="SMART" id="SM01038">
    <property type="entry name" value="Bgal_small_N"/>
    <property type="match status" value="1"/>
</dbReference>
<dbReference type="Pfam" id="PF02836">
    <property type="entry name" value="Glyco_hydro_2_C"/>
    <property type="match status" value="1"/>
</dbReference>
<dbReference type="EC" id="3.2.1.23" evidence="5 10"/>
<comment type="subunit">
    <text evidence="4">Monomer.</text>
</comment>
<dbReference type="PROSITE" id="PS00719">
    <property type="entry name" value="GLYCOSYL_HYDROL_F2_1"/>
    <property type="match status" value="1"/>
</dbReference>
<dbReference type="Pfam" id="PF16353">
    <property type="entry name" value="LacZ_4"/>
    <property type="match status" value="1"/>
</dbReference>
<dbReference type="SUPFAM" id="SSF74650">
    <property type="entry name" value="Galactose mutarotase-like"/>
    <property type="match status" value="1"/>
</dbReference>
<accession>A0A327VWZ4</accession>
<dbReference type="InterPro" id="IPR006104">
    <property type="entry name" value="Glyco_hydro_2_N"/>
</dbReference>
<dbReference type="Gene3D" id="2.70.98.10">
    <property type="match status" value="1"/>
</dbReference>
<dbReference type="InterPro" id="IPR004199">
    <property type="entry name" value="B-gal_small/dom_5"/>
</dbReference>
<comment type="caution">
    <text evidence="13">The sequence shown here is derived from an EMBL/GenBank/DDBJ whole genome shotgun (WGS) entry which is preliminary data.</text>
</comment>
<evidence type="ECO:0000256" key="7">
    <source>
        <dbReference type="ARBA" id="ARBA00022837"/>
    </source>
</evidence>
<dbReference type="Pfam" id="PF02837">
    <property type="entry name" value="Glyco_hydro_2_N"/>
    <property type="match status" value="1"/>
</dbReference>